<accession>A0A0M0LMC2</accession>
<evidence type="ECO:0000313" key="2">
    <source>
        <dbReference type="EMBL" id="KOO51858.1"/>
    </source>
</evidence>
<dbReference type="Proteomes" id="UP000036867">
    <property type="component" value="Unassembled WGS sequence"/>
</dbReference>
<comment type="caution">
    <text evidence="2">The sequence shown here is derived from an EMBL/GenBank/DDBJ whole genome shotgun (WGS) entry which is preliminary data.</text>
</comment>
<keyword evidence="1" id="KW-0472">Membrane</keyword>
<dbReference type="GeneID" id="301135524"/>
<keyword evidence="1" id="KW-1133">Transmembrane helix</keyword>
<reference evidence="3" key="1">
    <citation type="submission" date="2015-08" db="EMBL/GenBank/DDBJ databases">
        <title>Fjat-10028 dsm 16317.</title>
        <authorList>
            <person name="Liu B."/>
            <person name="Wang J."/>
            <person name="Zhu Y."/>
            <person name="Liu G."/>
            <person name="Chen Q."/>
            <person name="Chen Z."/>
            <person name="Lan J."/>
            <person name="Che J."/>
            <person name="Ge C."/>
            <person name="Shi H."/>
            <person name="Pan Z."/>
            <person name="Liu X."/>
        </authorList>
    </citation>
    <scope>NUCLEOTIDE SEQUENCE [LARGE SCALE GENOMIC DNA]</scope>
    <source>
        <strain evidence="3">DSM 16317</strain>
    </source>
</reference>
<proteinExistence type="predicted"/>
<keyword evidence="1" id="KW-0812">Transmembrane</keyword>
<keyword evidence="3" id="KW-1185">Reference proteome</keyword>
<protein>
    <submittedName>
        <fullName evidence="2">Uncharacterized protein</fullName>
    </submittedName>
</protein>
<organism evidence="2 3">
    <name type="scientific">Viridibacillus arvi</name>
    <dbReference type="NCBI Taxonomy" id="263475"/>
    <lineage>
        <taxon>Bacteria</taxon>
        <taxon>Bacillati</taxon>
        <taxon>Bacillota</taxon>
        <taxon>Bacilli</taxon>
        <taxon>Bacillales</taxon>
        <taxon>Caryophanaceae</taxon>
        <taxon>Viridibacillus</taxon>
    </lineage>
</organism>
<gene>
    <name evidence="2" type="ORF">AMD00_05330</name>
</gene>
<sequence length="71" mass="8088">MEQLIGLALILFFVVNLVAGIIIVNKDNKTEKRSFFKAFIFLSIDFILDTYGFYVAIVMGSLLFGILLVFY</sequence>
<name>A0A0M0LMC2_9BACL</name>
<feature type="transmembrane region" description="Helical" evidence="1">
    <location>
        <begin position="51"/>
        <end position="70"/>
    </location>
</feature>
<dbReference type="RefSeq" id="WP_053416022.1">
    <property type="nucleotide sequence ID" value="NZ_LILB01000001.1"/>
</dbReference>
<dbReference type="AlphaFoldDB" id="A0A0M0LMC2"/>
<evidence type="ECO:0000313" key="3">
    <source>
        <dbReference type="Proteomes" id="UP000036867"/>
    </source>
</evidence>
<evidence type="ECO:0000256" key="1">
    <source>
        <dbReference type="SAM" id="Phobius"/>
    </source>
</evidence>
<dbReference type="EMBL" id="LILB01000001">
    <property type="protein sequence ID" value="KOO51858.1"/>
    <property type="molecule type" value="Genomic_DNA"/>
</dbReference>